<comment type="caution">
    <text evidence="2">The sequence shown here is derived from an EMBL/GenBank/DDBJ whole genome shotgun (WGS) entry which is preliminary data.</text>
</comment>
<protein>
    <submittedName>
        <fullName evidence="2">Pyridoxamine 5'-phosphate oxidase family protein</fullName>
    </submittedName>
</protein>
<proteinExistence type="predicted"/>
<dbReference type="AlphaFoldDB" id="A0A9D2F4F7"/>
<evidence type="ECO:0000259" key="1">
    <source>
        <dbReference type="Pfam" id="PF01243"/>
    </source>
</evidence>
<dbReference type="InterPro" id="IPR011576">
    <property type="entry name" value="Pyridox_Oxase_N"/>
</dbReference>
<evidence type="ECO:0000313" key="2">
    <source>
        <dbReference type="EMBL" id="HIZ48887.1"/>
    </source>
</evidence>
<sequence length="177" mass="20176">MASPYYTGETLDAAARYWQEKDARSARLDAARLRPLVEQYLQAHNTCALATGAGDFVRCTPIEYSWHDGCFWMFSEGGQKFRALAQNPNVCLAVFDPYTGFASLHGVQVTGRAELVEPFSPAYLAHAEYKKLSRAFLEKLQSPMHLIRVWPRRMECLFSDFKEWGCAPRQTLEWAAE</sequence>
<feature type="domain" description="Pyridoxamine 5'-phosphate oxidase N-terminal" evidence="1">
    <location>
        <begin position="36"/>
        <end position="150"/>
    </location>
</feature>
<dbReference type="EMBL" id="DXBO01000134">
    <property type="protein sequence ID" value="HIZ48887.1"/>
    <property type="molecule type" value="Genomic_DNA"/>
</dbReference>
<dbReference type="InterPro" id="IPR012349">
    <property type="entry name" value="Split_barrel_FMN-bd"/>
</dbReference>
<organism evidence="2 3">
    <name type="scientific">Candidatus Gemmiger excrementavium</name>
    <dbReference type="NCBI Taxonomy" id="2838608"/>
    <lineage>
        <taxon>Bacteria</taxon>
        <taxon>Bacillati</taxon>
        <taxon>Bacillota</taxon>
        <taxon>Clostridia</taxon>
        <taxon>Eubacteriales</taxon>
        <taxon>Gemmiger</taxon>
    </lineage>
</organism>
<evidence type="ECO:0000313" key="3">
    <source>
        <dbReference type="Proteomes" id="UP000824031"/>
    </source>
</evidence>
<name>A0A9D2F4F7_9FIRM</name>
<accession>A0A9D2F4F7</accession>
<gene>
    <name evidence="2" type="ORF">H9810_09220</name>
</gene>
<dbReference type="Proteomes" id="UP000824031">
    <property type="component" value="Unassembled WGS sequence"/>
</dbReference>
<reference evidence="2" key="2">
    <citation type="submission" date="2021-04" db="EMBL/GenBank/DDBJ databases">
        <authorList>
            <person name="Gilroy R."/>
        </authorList>
    </citation>
    <scope>NUCLEOTIDE SEQUENCE</scope>
    <source>
        <strain evidence="2">3436</strain>
    </source>
</reference>
<reference evidence="2" key="1">
    <citation type="journal article" date="2021" name="PeerJ">
        <title>Extensive microbial diversity within the chicken gut microbiome revealed by metagenomics and culture.</title>
        <authorList>
            <person name="Gilroy R."/>
            <person name="Ravi A."/>
            <person name="Getino M."/>
            <person name="Pursley I."/>
            <person name="Horton D.L."/>
            <person name="Alikhan N.F."/>
            <person name="Baker D."/>
            <person name="Gharbi K."/>
            <person name="Hall N."/>
            <person name="Watson M."/>
            <person name="Adriaenssens E.M."/>
            <person name="Foster-Nyarko E."/>
            <person name="Jarju S."/>
            <person name="Secka A."/>
            <person name="Antonio M."/>
            <person name="Oren A."/>
            <person name="Chaudhuri R.R."/>
            <person name="La Ragione R."/>
            <person name="Hildebrand F."/>
            <person name="Pallen M.J."/>
        </authorList>
    </citation>
    <scope>NUCLEOTIDE SEQUENCE</scope>
    <source>
        <strain evidence="2">3436</strain>
    </source>
</reference>
<dbReference type="Gene3D" id="2.30.110.10">
    <property type="entry name" value="Electron Transport, Fmn-binding Protein, Chain A"/>
    <property type="match status" value="1"/>
</dbReference>
<dbReference type="SUPFAM" id="SSF50475">
    <property type="entry name" value="FMN-binding split barrel"/>
    <property type="match status" value="1"/>
</dbReference>
<dbReference type="Pfam" id="PF01243">
    <property type="entry name" value="PNPOx_N"/>
    <property type="match status" value="1"/>
</dbReference>